<feature type="region of interest" description="Disordered" evidence="2">
    <location>
        <begin position="319"/>
        <end position="355"/>
    </location>
</feature>
<feature type="domain" description="BTB" evidence="3">
    <location>
        <begin position="34"/>
        <end position="107"/>
    </location>
</feature>
<dbReference type="AlphaFoldDB" id="A0A553NFW2"/>
<dbReference type="SMART" id="SM00355">
    <property type="entry name" value="ZnF_C2H2"/>
    <property type="match status" value="2"/>
</dbReference>
<dbReference type="InterPro" id="IPR013087">
    <property type="entry name" value="Znf_C2H2_type"/>
</dbReference>
<feature type="compositionally biased region" description="Acidic residues" evidence="2">
    <location>
        <begin position="175"/>
        <end position="192"/>
    </location>
</feature>
<dbReference type="Pfam" id="PF00651">
    <property type="entry name" value="BTB"/>
    <property type="match status" value="1"/>
</dbReference>
<feature type="region of interest" description="Disordered" evidence="2">
    <location>
        <begin position="124"/>
        <end position="247"/>
    </location>
</feature>
<dbReference type="InterPro" id="IPR000210">
    <property type="entry name" value="BTB/POZ_dom"/>
</dbReference>
<dbReference type="SUPFAM" id="SSF57667">
    <property type="entry name" value="beta-beta-alpha zinc fingers"/>
    <property type="match status" value="1"/>
</dbReference>
<dbReference type="Gene3D" id="3.30.710.10">
    <property type="entry name" value="Potassium Channel Kv1.1, Chain A"/>
    <property type="match status" value="1"/>
</dbReference>
<dbReference type="PANTHER" id="PTHR23110:SF98">
    <property type="entry name" value="PRE-LOLA-G, ISOFORM C-RELATED"/>
    <property type="match status" value="1"/>
</dbReference>
<dbReference type="EMBL" id="VCGU01000458">
    <property type="protein sequence ID" value="TRY64330.1"/>
    <property type="molecule type" value="Genomic_DNA"/>
</dbReference>
<dbReference type="CDD" id="cd18315">
    <property type="entry name" value="BTB_POZ_BAB-like"/>
    <property type="match status" value="1"/>
</dbReference>
<dbReference type="OMA" id="NFCLRWN"/>
<keyword evidence="5" id="KW-1185">Reference proteome</keyword>
<comment type="caution">
    <text evidence="4">The sequence shown here is derived from an EMBL/GenBank/DDBJ whole genome shotgun (WGS) entry which is preliminary data.</text>
</comment>
<dbReference type="GO" id="GO:0048666">
    <property type="term" value="P:neuron development"/>
    <property type="evidence" value="ECO:0007669"/>
    <property type="project" value="UniProtKB-ARBA"/>
</dbReference>
<dbReference type="Proteomes" id="UP000318571">
    <property type="component" value="Chromosome 10"/>
</dbReference>
<dbReference type="SMART" id="SM00225">
    <property type="entry name" value="BTB"/>
    <property type="match status" value="1"/>
</dbReference>
<reference evidence="4 5" key="1">
    <citation type="journal article" date="2018" name="Nat. Ecol. Evol.">
        <title>Genomic signatures of mitonuclear coevolution across populations of Tigriopus californicus.</title>
        <authorList>
            <person name="Barreto F.S."/>
            <person name="Watson E.T."/>
            <person name="Lima T.G."/>
            <person name="Willett C.S."/>
            <person name="Edmands S."/>
            <person name="Li W."/>
            <person name="Burton R.S."/>
        </authorList>
    </citation>
    <scope>NUCLEOTIDE SEQUENCE [LARGE SCALE GENOMIC DNA]</scope>
    <source>
        <strain evidence="4 5">San Diego</strain>
    </source>
</reference>
<dbReference type="Gene3D" id="3.30.160.60">
    <property type="entry name" value="Classic Zinc Finger"/>
    <property type="match status" value="1"/>
</dbReference>
<dbReference type="InterPro" id="IPR011333">
    <property type="entry name" value="SKP1/BTB/POZ_sf"/>
</dbReference>
<gene>
    <name evidence="4" type="ORF">TCAL_16633</name>
</gene>
<proteinExistence type="predicted"/>
<dbReference type="GO" id="GO:0006357">
    <property type="term" value="P:regulation of transcription by RNA polymerase II"/>
    <property type="evidence" value="ECO:0007669"/>
    <property type="project" value="TreeGrafter"/>
</dbReference>
<dbReference type="PANTHER" id="PTHR23110">
    <property type="entry name" value="BTB DOMAIN TRANSCRIPTION FACTOR"/>
    <property type="match status" value="1"/>
</dbReference>
<dbReference type="GO" id="GO:0048513">
    <property type="term" value="P:animal organ development"/>
    <property type="evidence" value="ECO:0007669"/>
    <property type="project" value="UniProtKB-ARBA"/>
</dbReference>
<dbReference type="OrthoDB" id="6361765at2759"/>
<dbReference type="SUPFAM" id="SSF54695">
    <property type="entry name" value="POZ domain"/>
    <property type="match status" value="1"/>
</dbReference>
<dbReference type="GO" id="GO:0005634">
    <property type="term" value="C:nucleus"/>
    <property type="evidence" value="ECO:0007669"/>
    <property type="project" value="TreeGrafter"/>
</dbReference>
<evidence type="ECO:0000313" key="5">
    <source>
        <dbReference type="Proteomes" id="UP000318571"/>
    </source>
</evidence>
<accession>A0A553NFW2</accession>
<evidence type="ECO:0000256" key="1">
    <source>
        <dbReference type="ARBA" id="ARBA00023242"/>
    </source>
</evidence>
<dbReference type="InterPro" id="IPR036236">
    <property type="entry name" value="Znf_C2H2_sf"/>
</dbReference>
<organism evidence="4 5">
    <name type="scientific">Tigriopus californicus</name>
    <name type="common">Marine copepod</name>
    <dbReference type="NCBI Taxonomy" id="6832"/>
    <lineage>
        <taxon>Eukaryota</taxon>
        <taxon>Metazoa</taxon>
        <taxon>Ecdysozoa</taxon>
        <taxon>Arthropoda</taxon>
        <taxon>Crustacea</taxon>
        <taxon>Multicrustacea</taxon>
        <taxon>Hexanauplia</taxon>
        <taxon>Copepoda</taxon>
        <taxon>Harpacticoida</taxon>
        <taxon>Harpacticidae</taxon>
        <taxon>Tigriopus</taxon>
    </lineage>
</organism>
<evidence type="ECO:0000259" key="3">
    <source>
        <dbReference type="PROSITE" id="PS50097"/>
    </source>
</evidence>
<keyword evidence="1" id="KW-0539">Nucleus</keyword>
<evidence type="ECO:0000313" key="4">
    <source>
        <dbReference type="EMBL" id="TRY64330.1"/>
    </source>
</evidence>
<sequence>MGSTSSENFCLRWNDFESNVSGSFRELRAESDFFDVTLGCDQSNGRVLQAHKVILSACSSFFKRMLKEQIIASGLSANPYVYLRGVKFSDLSSILDFMYQGEVNVAQSELNSFLAVAEDLQVKGLTQPGGPNKRTAPGKSTGGNAKRSRSNFRSEDRPASNIKASATKREKTDEPSDDEGGAADDPPSDVGEEETKHQTDAFGTEPFDSYFVTTEESADPDPASTTTQVSESSSQPPVTSEASSNTPEKVTDFNELVFGLLSFENGIHTCNLCGKKSPWRTTMLRHVEANHVETAGHVCDICGNVSKTRHAFNMHKKRMHEKGPDGLPTNSGRRTRKAKQAKAHETARAPRSTQQIQIVQEQDGQQVVHQGQMIDGQVVIQTQMPNEVITQQFN</sequence>
<name>A0A553NFW2_TIGCA</name>
<protein>
    <recommendedName>
        <fullName evidence="3">BTB domain-containing protein</fullName>
    </recommendedName>
</protein>
<dbReference type="GO" id="GO:0003006">
    <property type="term" value="P:developmental process involved in reproduction"/>
    <property type="evidence" value="ECO:0007669"/>
    <property type="project" value="UniProtKB-ARBA"/>
</dbReference>
<evidence type="ECO:0000256" key="2">
    <source>
        <dbReference type="SAM" id="MobiDB-lite"/>
    </source>
</evidence>
<dbReference type="InterPro" id="IPR051095">
    <property type="entry name" value="Dros_DevTransReg"/>
</dbReference>
<dbReference type="PROSITE" id="PS50097">
    <property type="entry name" value="BTB"/>
    <property type="match status" value="1"/>
</dbReference>
<feature type="compositionally biased region" description="Low complexity" evidence="2">
    <location>
        <begin position="224"/>
        <end position="241"/>
    </location>
</feature>